<reference evidence="2 3" key="1">
    <citation type="submission" date="2018-07" db="EMBL/GenBank/DDBJ databases">
        <title>High-quality-draft genome sequence of Gaiella occulta.</title>
        <authorList>
            <person name="Severino R."/>
            <person name="Froufe H.J.C."/>
            <person name="Rainey F.A."/>
            <person name="Barroso C."/>
            <person name="Albuquerque L."/>
            <person name="Lobo-Da-Cunha A."/>
            <person name="Da Costa M.S."/>
            <person name="Egas C."/>
        </authorList>
    </citation>
    <scope>NUCLEOTIDE SEQUENCE [LARGE SCALE GENOMIC DNA]</scope>
    <source>
        <strain evidence="2 3">F2-233</strain>
    </source>
</reference>
<dbReference type="Proteomes" id="UP000254134">
    <property type="component" value="Unassembled WGS sequence"/>
</dbReference>
<feature type="region of interest" description="Disordered" evidence="1">
    <location>
        <begin position="154"/>
        <end position="237"/>
    </location>
</feature>
<feature type="compositionally biased region" description="Basic residues" evidence="1">
    <location>
        <begin position="208"/>
        <end position="218"/>
    </location>
</feature>
<name>A0A7M2YVC1_9ACTN</name>
<feature type="compositionally biased region" description="Basic residues" evidence="1">
    <location>
        <begin position="170"/>
        <end position="179"/>
    </location>
</feature>
<gene>
    <name evidence="2" type="ORF">Gocc_2680</name>
</gene>
<feature type="compositionally biased region" description="Basic and acidic residues" evidence="1">
    <location>
        <begin position="31"/>
        <end position="41"/>
    </location>
</feature>
<keyword evidence="3" id="KW-1185">Reference proteome</keyword>
<feature type="region of interest" description="Disordered" evidence="1">
    <location>
        <begin position="31"/>
        <end position="62"/>
    </location>
</feature>
<evidence type="ECO:0000313" key="2">
    <source>
        <dbReference type="EMBL" id="RDI73539.1"/>
    </source>
</evidence>
<sequence>MPLIVRRRRDREPEPLDPLWRREGTRRRLADRFGEDREVDHSAYAGRDGQRRRRHVRPSERREADLNATDVRGRFLQQLAEHRQPLDPLEQDLDVLGSDAAWRIRDGEAQVRRSARQDDAPQPNLLQGLLDRRVVRAVRQREIRALAPRAPRPNLLVEERDNDGADRAYGRQRRPRRQAPAHDRRCHRADGSRTRGRSKRNAPPTPRGARRQAIRHRQCSSTPLSYARGHRLDRPGP</sequence>
<organism evidence="2 3">
    <name type="scientific">Gaiella occulta</name>
    <dbReference type="NCBI Taxonomy" id="1002870"/>
    <lineage>
        <taxon>Bacteria</taxon>
        <taxon>Bacillati</taxon>
        <taxon>Actinomycetota</taxon>
        <taxon>Thermoleophilia</taxon>
        <taxon>Gaiellales</taxon>
        <taxon>Gaiellaceae</taxon>
        <taxon>Gaiella</taxon>
    </lineage>
</organism>
<reference evidence="3" key="2">
    <citation type="journal article" date="2019" name="MicrobiologyOpen">
        <title>High-quality draft genome sequence of Gaiella occulta isolated from a 150 meter deep mineral water borehole and comparison with the genome sequences of other deep-branching lineages of the phylum Actinobacteria.</title>
        <authorList>
            <person name="Severino R."/>
            <person name="Froufe H.J.C."/>
            <person name="Barroso C."/>
            <person name="Albuquerque L."/>
            <person name="Lobo-da-Cunha A."/>
            <person name="da Costa M.S."/>
            <person name="Egas C."/>
        </authorList>
    </citation>
    <scope>NUCLEOTIDE SEQUENCE [LARGE SCALE GENOMIC DNA]</scope>
    <source>
        <strain evidence="3">F2-233</strain>
    </source>
</reference>
<evidence type="ECO:0000313" key="3">
    <source>
        <dbReference type="Proteomes" id="UP000254134"/>
    </source>
</evidence>
<accession>A0A7M2YVC1</accession>
<feature type="compositionally biased region" description="Basic and acidic residues" evidence="1">
    <location>
        <begin position="180"/>
        <end position="193"/>
    </location>
</feature>
<feature type="compositionally biased region" description="Basic and acidic residues" evidence="1">
    <location>
        <begin position="157"/>
        <end position="169"/>
    </location>
</feature>
<evidence type="ECO:0000256" key="1">
    <source>
        <dbReference type="SAM" id="MobiDB-lite"/>
    </source>
</evidence>
<comment type="caution">
    <text evidence="2">The sequence shown here is derived from an EMBL/GenBank/DDBJ whole genome shotgun (WGS) entry which is preliminary data.</text>
</comment>
<protein>
    <submittedName>
        <fullName evidence="2">Uncharacterized protein</fullName>
    </submittedName>
</protein>
<dbReference type="AlphaFoldDB" id="A0A7M2YVC1"/>
<dbReference type="RefSeq" id="WP_147281312.1">
    <property type="nucleotide sequence ID" value="NZ_QQZY01000008.1"/>
</dbReference>
<dbReference type="EMBL" id="QQZY01000008">
    <property type="protein sequence ID" value="RDI73539.1"/>
    <property type="molecule type" value="Genomic_DNA"/>
</dbReference>
<proteinExistence type="predicted"/>